<dbReference type="AlphaFoldDB" id="A0A8D8QCY5"/>
<feature type="compositionally biased region" description="Polar residues" evidence="1">
    <location>
        <begin position="20"/>
        <end position="36"/>
    </location>
</feature>
<dbReference type="EMBL" id="HBUF01070922">
    <property type="protein sequence ID" value="CAG6629499.1"/>
    <property type="molecule type" value="Transcribed_RNA"/>
</dbReference>
<dbReference type="EMBL" id="HBUF01070921">
    <property type="protein sequence ID" value="CAG6629497.1"/>
    <property type="molecule type" value="Transcribed_RNA"/>
</dbReference>
<name>A0A8D8QCY5_9HEMI</name>
<dbReference type="EMBL" id="HBUF01070920">
    <property type="protein sequence ID" value="CAG6629495.1"/>
    <property type="molecule type" value="Transcribed_RNA"/>
</dbReference>
<feature type="region of interest" description="Disordered" evidence="1">
    <location>
        <begin position="20"/>
        <end position="39"/>
    </location>
</feature>
<sequence>MSFLTDTGVWCGGHCPNQSMKPSKPLSSNNPYQRQSGRLEKPRSFFEPKLMNLWKTRGTLLLGQGLCVYKACGDAMYIGRSSYACVRPLSASSTHTRGGRYAFNSYIGDAQPLSFSLDCGACSPGRLHPHCVK</sequence>
<evidence type="ECO:0000256" key="1">
    <source>
        <dbReference type="SAM" id="MobiDB-lite"/>
    </source>
</evidence>
<reference evidence="2" key="1">
    <citation type="submission" date="2021-05" db="EMBL/GenBank/DDBJ databases">
        <authorList>
            <person name="Alioto T."/>
            <person name="Alioto T."/>
            <person name="Gomez Garrido J."/>
        </authorList>
    </citation>
    <scope>NUCLEOTIDE SEQUENCE</scope>
</reference>
<protein>
    <submittedName>
        <fullName evidence="2">Uncharacterized protein</fullName>
    </submittedName>
</protein>
<evidence type="ECO:0000313" key="2">
    <source>
        <dbReference type="EMBL" id="CAG6629499.1"/>
    </source>
</evidence>
<organism evidence="2">
    <name type="scientific">Cacopsylla melanoneura</name>
    <dbReference type="NCBI Taxonomy" id="428564"/>
    <lineage>
        <taxon>Eukaryota</taxon>
        <taxon>Metazoa</taxon>
        <taxon>Ecdysozoa</taxon>
        <taxon>Arthropoda</taxon>
        <taxon>Hexapoda</taxon>
        <taxon>Insecta</taxon>
        <taxon>Pterygota</taxon>
        <taxon>Neoptera</taxon>
        <taxon>Paraneoptera</taxon>
        <taxon>Hemiptera</taxon>
        <taxon>Sternorrhyncha</taxon>
        <taxon>Psylloidea</taxon>
        <taxon>Psyllidae</taxon>
        <taxon>Psyllinae</taxon>
        <taxon>Cacopsylla</taxon>
    </lineage>
</organism>
<accession>A0A8D8QCY5</accession>
<proteinExistence type="predicted"/>